<evidence type="ECO:0000313" key="9">
    <source>
        <dbReference type="EMBL" id="MEK0306702.1"/>
    </source>
</evidence>
<name>A0ABU8ZN80_9BIFI</name>
<dbReference type="InterPro" id="IPR008921">
    <property type="entry name" value="DNA_pol3_clamp-load_cplx_C"/>
</dbReference>
<comment type="similarity">
    <text evidence="6">Belongs to the DNA polymerase HolA subunit family.</text>
</comment>
<comment type="catalytic activity">
    <reaction evidence="7">
        <text>DNA(n) + a 2'-deoxyribonucleoside 5'-triphosphate = DNA(n+1) + diphosphate</text>
        <dbReference type="Rhea" id="RHEA:22508"/>
        <dbReference type="Rhea" id="RHEA-COMP:17339"/>
        <dbReference type="Rhea" id="RHEA-COMP:17340"/>
        <dbReference type="ChEBI" id="CHEBI:33019"/>
        <dbReference type="ChEBI" id="CHEBI:61560"/>
        <dbReference type="ChEBI" id="CHEBI:173112"/>
        <dbReference type="EC" id="2.7.7.7"/>
    </reaction>
</comment>
<keyword evidence="2" id="KW-0808">Transferase</keyword>
<keyword evidence="5" id="KW-0239">DNA-directed DNA polymerase</keyword>
<accession>A0ABU8ZN80</accession>
<evidence type="ECO:0000256" key="3">
    <source>
        <dbReference type="ARBA" id="ARBA00022695"/>
    </source>
</evidence>
<keyword evidence="3" id="KW-0548">Nucleotidyltransferase</keyword>
<dbReference type="EMBL" id="JBANBB010000001">
    <property type="protein sequence ID" value="MEK0306702.1"/>
    <property type="molecule type" value="Genomic_DNA"/>
</dbReference>
<dbReference type="Gene3D" id="1.20.272.10">
    <property type="match status" value="1"/>
</dbReference>
<dbReference type="RefSeq" id="WP_340469249.1">
    <property type="nucleotide sequence ID" value="NZ_JBANBB010000001.1"/>
</dbReference>
<organism evidence="9 10">
    <name type="scientific">Bifidobacterium favimelis</name>
    <dbReference type="NCBI Taxonomy" id="3122979"/>
    <lineage>
        <taxon>Bacteria</taxon>
        <taxon>Bacillati</taxon>
        <taxon>Actinomycetota</taxon>
        <taxon>Actinomycetes</taxon>
        <taxon>Bifidobacteriales</taxon>
        <taxon>Bifidobacteriaceae</taxon>
        <taxon>Bifidobacterium</taxon>
    </lineage>
</organism>
<evidence type="ECO:0000256" key="5">
    <source>
        <dbReference type="ARBA" id="ARBA00022932"/>
    </source>
</evidence>
<reference evidence="9 10" key="1">
    <citation type="submission" date="2024-02" db="EMBL/GenBank/DDBJ databases">
        <title>Bifidobacterium honeyensis sp. nov., isolated from the comb honey.</title>
        <authorList>
            <person name="Liu W."/>
            <person name="Li Y."/>
        </authorList>
    </citation>
    <scope>NUCLEOTIDE SEQUENCE [LARGE SCALE GENOMIC DNA]</scope>
    <source>
        <strain evidence="9 10">IMAU50988</strain>
    </source>
</reference>
<dbReference type="PANTHER" id="PTHR34388">
    <property type="entry name" value="DNA POLYMERASE III SUBUNIT DELTA"/>
    <property type="match status" value="1"/>
</dbReference>
<gene>
    <name evidence="9" type="ORF">V8P97_04390</name>
</gene>
<dbReference type="NCBIfam" id="TIGR01128">
    <property type="entry name" value="holA"/>
    <property type="match status" value="1"/>
</dbReference>
<evidence type="ECO:0000313" key="10">
    <source>
        <dbReference type="Proteomes" id="UP001373159"/>
    </source>
</evidence>
<evidence type="ECO:0000256" key="1">
    <source>
        <dbReference type="ARBA" id="ARBA00012417"/>
    </source>
</evidence>
<evidence type="ECO:0000256" key="4">
    <source>
        <dbReference type="ARBA" id="ARBA00022705"/>
    </source>
</evidence>
<protein>
    <recommendedName>
        <fullName evidence="1">DNA-directed DNA polymerase</fullName>
        <ecNumber evidence="1">2.7.7.7</ecNumber>
    </recommendedName>
</protein>
<dbReference type="PANTHER" id="PTHR34388:SF1">
    <property type="entry name" value="DNA POLYMERASE III SUBUNIT DELTA"/>
    <property type="match status" value="1"/>
</dbReference>
<dbReference type="EC" id="2.7.7.7" evidence="1"/>
<dbReference type="Pfam" id="PF21694">
    <property type="entry name" value="DNA_pol3_delta_C"/>
    <property type="match status" value="1"/>
</dbReference>
<evidence type="ECO:0000256" key="6">
    <source>
        <dbReference type="ARBA" id="ARBA00034754"/>
    </source>
</evidence>
<proteinExistence type="inferred from homology"/>
<evidence type="ECO:0000256" key="7">
    <source>
        <dbReference type="ARBA" id="ARBA00049244"/>
    </source>
</evidence>
<evidence type="ECO:0000259" key="8">
    <source>
        <dbReference type="Pfam" id="PF21694"/>
    </source>
</evidence>
<dbReference type="InterPro" id="IPR048466">
    <property type="entry name" value="DNA_pol3_delta-like_C"/>
</dbReference>
<comment type="caution">
    <text evidence="9">The sequence shown here is derived from an EMBL/GenBank/DDBJ whole genome shotgun (WGS) entry which is preliminary data.</text>
</comment>
<sequence length="327" mass="35033">MAQARSEDSPVRVVVGGDGFLNGQIFARLRDRACQARPQAECMELDAADCDAYTFEEAVSPTLLSETSIVCLDNLQQSGDGLGQALVDFCKRAVKDPAAFSIVVARHEGGNKGRRLLDALVRAGAAEEKVPDLKKYDAKIKFVNQEFASRRRRIEPAAAQQLVNVLGERTGELAAMCSQLCFDFDTDPVTLDLVDEYLTDNPAATGFLVADRAVEGNTAQAIVAMRSAVEQGTDPIAIIGALALKLRMMGKVSAIESGAISQAEAGASPWQLRSAKRQLRGWTSRGLGRCIEALADADERCKGAGGDPEYALERTIGLIGAKGETRQ</sequence>
<dbReference type="SUPFAM" id="SSF48019">
    <property type="entry name" value="post-AAA+ oligomerization domain-like"/>
    <property type="match status" value="1"/>
</dbReference>
<evidence type="ECO:0000256" key="2">
    <source>
        <dbReference type="ARBA" id="ARBA00022679"/>
    </source>
</evidence>
<dbReference type="InterPro" id="IPR005790">
    <property type="entry name" value="DNA_polIII_delta"/>
</dbReference>
<feature type="domain" description="DNA polymerase III delta subunit-like C-terminal" evidence="8">
    <location>
        <begin position="207"/>
        <end position="315"/>
    </location>
</feature>
<keyword evidence="10" id="KW-1185">Reference proteome</keyword>
<keyword evidence="4" id="KW-0235">DNA replication</keyword>
<dbReference type="Proteomes" id="UP001373159">
    <property type="component" value="Unassembled WGS sequence"/>
</dbReference>